<evidence type="ECO:0000313" key="3">
    <source>
        <dbReference type="Proteomes" id="UP001519295"/>
    </source>
</evidence>
<reference evidence="2 3" key="1">
    <citation type="submission" date="2021-03" db="EMBL/GenBank/DDBJ databases">
        <title>Sequencing the genomes of 1000 actinobacteria strains.</title>
        <authorList>
            <person name="Klenk H.-P."/>
        </authorList>
    </citation>
    <scope>NUCLEOTIDE SEQUENCE [LARGE SCALE GENOMIC DNA]</scope>
    <source>
        <strain evidence="2 3">DSM 45256</strain>
    </source>
</reference>
<sequence>MSDDELARLRARVAELEAELVLRRSGIPTAPPCTDGYWRNEKHPPPPSATGGENADPREDT</sequence>
<protein>
    <submittedName>
        <fullName evidence="2">Uncharacterized protein</fullName>
    </submittedName>
</protein>
<proteinExistence type="predicted"/>
<keyword evidence="3" id="KW-1185">Reference proteome</keyword>
<evidence type="ECO:0000313" key="2">
    <source>
        <dbReference type="EMBL" id="MBP2370256.1"/>
    </source>
</evidence>
<gene>
    <name evidence="2" type="ORF">JOF36_005952</name>
</gene>
<dbReference type="RefSeq" id="WP_210033357.1">
    <property type="nucleotide sequence ID" value="NZ_JAGINU010000001.1"/>
</dbReference>
<organism evidence="2 3">
    <name type="scientific">Pseudonocardia parietis</name>
    <dbReference type="NCBI Taxonomy" id="570936"/>
    <lineage>
        <taxon>Bacteria</taxon>
        <taxon>Bacillati</taxon>
        <taxon>Actinomycetota</taxon>
        <taxon>Actinomycetes</taxon>
        <taxon>Pseudonocardiales</taxon>
        <taxon>Pseudonocardiaceae</taxon>
        <taxon>Pseudonocardia</taxon>
    </lineage>
</organism>
<accession>A0ABS4W2K9</accession>
<name>A0ABS4W2K9_9PSEU</name>
<comment type="caution">
    <text evidence="2">The sequence shown here is derived from an EMBL/GenBank/DDBJ whole genome shotgun (WGS) entry which is preliminary data.</text>
</comment>
<dbReference type="EMBL" id="JAGINU010000001">
    <property type="protein sequence ID" value="MBP2370256.1"/>
    <property type="molecule type" value="Genomic_DNA"/>
</dbReference>
<evidence type="ECO:0000256" key="1">
    <source>
        <dbReference type="SAM" id="MobiDB-lite"/>
    </source>
</evidence>
<feature type="region of interest" description="Disordered" evidence="1">
    <location>
        <begin position="24"/>
        <end position="61"/>
    </location>
</feature>
<dbReference type="Proteomes" id="UP001519295">
    <property type="component" value="Unassembled WGS sequence"/>
</dbReference>